<evidence type="ECO:0000256" key="3">
    <source>
        <dbReference type="PROSITE-ProRule" id="PRU00339"/>
    </source>
</evidence>
<dbReference type="PROSITE" id="PS50005">
    <property type="entry name" value="TPR"/>
    <property type="match status" value="2"/>
</dbReference>
<evidence type="ECO:0000256" key="2">
    <source>
        <dbReference type="ARBA" id="ARBA00022803"/>
    </source>
</evidence>
<sequence>MRAPSTPFLRIQRRLEQGDLVSAAREIDAWMTLQPPDAGALTACAHLLRLRGRYDEARAALERSLVIAPEFAPTLVEMARLAYREGQLQQAHEWYERAFRAAPDATVWLDAWIELLLQLNLLPRAIEVATAWCATQPDSSRTWFLLGLAHHKSRSWTAALEAYHRALALDPGLSMLHSNLSALHYQLKDDRLALGFAKQAVQRDADNYLAWANQSNAWLRLHEPEHALIAAERACALAPDYFVGQQARSNALKELQRWDDAMAAIVRAAQAAPSEPKVKWAVAMLQLLHGDYANGFVNHEARWAGSPELESAVYLSPDTQWQGQDLRGKTLLIWGEQGCGDAIQFMRFIPAIAATVQRAGGTLIVCCFRKLLPLFERSLAALAIPVVPHDAPELPRFDFDLAIGSLPLALGVTLETLPAPPRYLEADPARAARWQTRLAASSQGGALKVGIVWSGSRTHQRNPLRAVEPSLYAQALRAIPGAAFYSLQIDGTEDLKAMAAHGLPVIDHTASLDSFDESAALIRNLDLVITVCTSVAHLSGALGVRTWLLLDVNPHWIWMRERRDSPWYPSLTLYRQQHYRDWSTVLQQVRADLLALAARSLPA</sequence>
<dbReference type="SUPFAM" id="SSF48452">
    <property type="entry name" value="TPR-like"/>
    <property type="match status" value="1"/>
</dbReference>
<keyword evidence="5" id="KW-1185">Reference proteome</keyword>
<gene>
    <name evidence="4" type="ORF">SAMN05444165_4522</name>
</gene>
<dbReference type="Gene3D" id="3.40.50.2000">
    <property type="entry name" value="Glycogen Phosphorylase B"/>
    <property type="match status" value="1"/>
</dbReference>
<dbReference type="Proteomes" id="UP000185151">
    <property type="component" value="Unassembled WGS sequence"/>
</dbReference>
<evidence type="ECO:0000256" key="1">
    <source>
        <dbReference type="ARBA" id="ARBA00022737"/>
    </source>
</evidence>
<dbReference type="PANTHER" id="PTHR12558:SF13">
    <property type="entry name" value="CELL DIVISION CYCLE PROTEIN 27 HOMOLOG"/>
    <property type="match status" value="1"/>
</dbReference>
<dbReference type="EMBL" id="FSRU01000002">
    <property type="protein sequence ID" value="SIO59448.1"/>
    <property type="molecule type" value="Genomic_DNA"/>
</dbReference>
<dbReference type="SUPFAM" id="SSF53756">
    <property type="entry name" value="UDP-Glycosyltransferase/glycogen phosphorylase"/>
    <property type="match status" value="1"/>
</dbReference>
<evidence type="ECO:0000313" key="4">
    <source>
        <dbReference type="EMBL" id="SIO59448.1"/>
    </source>
</evidence>
<dbReference type="InterPro" id="IPR011990">
    <property type="entry name" value="TPR-like_helical_dom_sf"/>
</dbReference>
<protein>
    <submittedName>
        <fullName evidence="4">Tetratricopeptide repeat-containing protein</fullName>
    </submittedName>
</protein>
<dbReference type="SMART" id="SM00028">
    <property type="entry name" value="TPR"/>
    <property type="match status" value="6"/>
</dbReference>
<dbReference type="InterPro" id="IPR019734">
    <property type="entry name" value="TPR_rpt"/>
</dbReference>
<keyword evidence="1" id="KW-0677">Repeat</keyword>
<accession>A0A1N6KSC1</accession>
<keyword evidence="2 3" id="KW-0802">TPR repeat</keyword>
<organism evidence="4 5">
    <name type="scientific">Paraburkholderia phenazinium</name>
    <dbReference type="NCBI Taxonomy" id="60549"/>
    <lineage>
        <taxon>Bacteria</taxon>
        <taxon>Pseudomonadati</taxon>
        <taxon>Pseudomonadota</taxon>
        <taxon>Betaproteobacteria</taxon>
        <taxon>Burkholderiales</taxon>
        <taxon>Burkholderiaceae</taxon>
        <taxon>Paraburkholderia</taxon>
    </lineage>
</organism>
<feature type="repeat" description="TPR" evidence="3">
    <location>
        <begin position="140"/>
        <end position="173"/>
    </location>
</feature>
<feature type="repeat" description="TPR" evidence="3">
    <location>
        <begin position="72"/>
        <end position="105"/>
    </location>
</feature>
<dbReference type="OrthoDB" id="9814129at2"/>
<dbReference type="InterPro" id="IPR013105">
    <property type="entry name" value="TPR_2"/>
</dbReference>
<dbReference type="AlphaFoldDB" id="A0A1N6KSC1"/>
<dbReference type="Gene3D" id="1.25.40.10">
    <property type="entry name" value="Tetratricopeptide repeat domain"/>
    <property type="match status" value="1"/>
</dbReference>
<reference evidence="4 5" key="1">
    <citation type="submission" date="2016-11" db="EMBL/GenBank/DDBJ databases">
        <authorList>
            <person name="Jaros S."/>
            <person name="Januszkiewicz K."/>
            <person name="Wedrychowicz H."/>
        </authorList>
    </citation>
    <scope>NUCLEOTIDE SEQUENCE [LARGE SCALE GENOMIC DNA]</scope>
    <source>
        <strain evidence="4 5">GAS95</strain>
    </source>
</reference>
<evidence type="ECO:0000313" key="5">
    <source>
        <dbReference type="Proteomes" id="UP000185151"/>
    </source>
</evidence>
<proteinExistence type="predicted"/>
<name>A0A1N6KSC1_9BURK</name>
<dbReference type="Pfam" id="PF14559">
    <property type="entry name" value="TPR_19"/>
    <property type="match status" value="1"/>
</dbReference>
<dbReference type="PANTHER" id="PTHR12558">
    <property type="entry name" value="CELL DIVISION CYCLE 16,23,27"/>
    <property type="match status" value="1"/>
</dbReference>
<dbReference type="Pfam" id="PF07719">
    <property type="entry name" value="TPR_2"/>
    <property type="match status" value="1"/>
</dbReference>